<dbReference type="RefSeq" id="WP_120334866.1">
    <property type="nucleotide sequence ID" value="NZ_CP070350.1"/>
</dbReference>
<name>A0A420FQ61_9SPHI</name>
<organism evidence="1 2">
    <name type="scientific">Sphingobacterium siyangense</name>
    <dbReference type="NCBI Taxonomy" id="459529"/>
    <lineage>
        <taxon>Bacteria</taxon>
        <taxon>Pseudomonadati</taxon>
        <taxon>Bacteroidota</taxon>
        <taxon>Sphingobacteriia</taxon>
        <taxon>Sphingobacteriales</taxon>
        <taxon>Sphingobacteriaceae</taxon>
        <taxon>Sphingobacterium</taxon>
    </lineage>
</organism>
<reference evidence="1 2" key="1">
    <citation type="submission" date="2016-07" db="EMBL/GenBank/DDBJ databases">
        <title>Genome analysis of Sphingobacterium siyangense T12B17.</title>
        <authorList>
            <person name="Xu D."/>
            <person name="Su Y."/>
            <person name="Zheng S."/>
        </authorList>
    </citation>
    <scope>NUCLEOTIDE SEQUENCE [LARGE SCALE GENOMIC DNA]</scope>
    <source>
        <strain evidence="1 2">T12B17</strain>
    </source>
</reference>
<evidence type="ECO:0008006" key="3">
    <source>
        <dbReference type="Google" id="ProtNLM"/>
    </source>
</evidence>
<dbReference type="AlphaFoldDB" id="A0A420FQ61"/>
<dbReference type="Proteomes" id="UP000286402">
    <property type="component" value="Unassembled WGS sequence"/>
</dbReference>
<sequence length="472" mass="54121">MEVVCADCGHVHKFIVDVSDFSGFVCVNCHSYFKGTTLATLTFVKKFEVPKILQWAKLNESIQFKRMNYRIITKILRLTTTGAYGNEYVGLNNGNKNPIYLADGVDYTSVLHAISKKKVIVTPDSVCKFERGNYDLTYTDRQRVIYAEGFVFEDLDAESTVKTYIRTIDEDRFISEEFIDDDIEYYQGSYIDEKSYFSLFDFYKDYKFTSDLVGRKFEKLGVILILLIASIFLALNFKQIGSDVYTFDETFKVKKASSEFIGTSFELKGEVSKTLLLEGISEAKNYPLFLEIKLVNEKTNAVIQTNSFVHEDNDINYARGLTVDFCRVEPGIYHLVFVTSLSNASRDMALDVDLSEDYKLTYGGTSYLLFISFLVGAIILLWVYRYWSSELKNKDFFIRLDHVNLFSILKFRGLGFVLFIFVAAFIVITVLVNSSTSCKTTISTNTLEDHTYTGSRGHYYRSYYDEDGSGHK</sequence>
<dbReference type="EMBL" id="MCAQ01000023">
    <property type="protein sequence ID" value="RKF35129.1"/>
    <property type="molecule type" value="Genomic_DNA"/>
</dbReference>
<evidence type="ECO:0000313" key="1">
    <source>
        <dbReference type="EMBL" id="RKF35129.1"/>
    </source>
</evidence>
<accession>A0A420FQ61</accession>
<comment type="caution">
    <text evidence="1">The sequence shown here is derived from an EMBL/GenBank/DDBJ whole genome shotgun (WGS) entry which is preliminary data.</text>
</comment>
<keyword evidence="2" id="KW-1185">Reference proteome</keyword>
<protein>
    <recommendedName>
        <fullName evidence="3">DUF4178 domain-containing protein</fullName>
    </recommendedName>
</protein>
<proteinExistence type="predicted"/>
<evidence type="ECO:0000313" key="2">
    <source>
        <dbReference type="Proteomes" id="UP000286402"/>
    </source>
</evidence>
<gene>
    <name evidence="1" type="ORF">BCY89_09340</name>
</gene>